<evidence type="ECO:0000256" key="11">
    <source>
        <dbReference type="ARBA" id="ARBA00023303"/>
    </source>
</evidence>
<dbReference type="InterPro" id="IPR009032">
    <property type="entry name" value="Vpu_cyt_dom_sf"/>
</dbReference>
<keyword evidence="4" id="KW-0597">Phosphoprotein</keyword>
<dbReference type="GO" id="GO:0033644">
    <property type="term" value="C:host cell membrane"/>
    <property type="evidence" value="ECO:0007669"/>
    <property type="project" value="UniProtKB-SubCell"/>
</dbReference>
<evidence type="ECO:0000256" key="9">
    <source>
        <dbReference type="ARBA" id="ARBA00023065"/>
    </source>
</evidence>
<evidence type="ECO:0000256" key="8">
    <source>
        <dbReference type="ARBA" id="ARBA00022870"/>
    </source>
</evidence>
<keyword evidence="8 14" id="KW-1043">Host membrane</keyword>
<dbReference type="Pfam" id="PF00558">
    <property type="entry name" value="Vpu"/>
    <property type="match status" value="1"/>
</dbReference>
<keyword evidence="9 14" id="KW-0406">Ion transport</keyword>
<evidence type="ECO:0000256" key="14">
    <source>
        <dbReference type="RuleBase" id="RU364058"/>
    </source>
</evidence>
<evidence type="ECO:0000313" key="16">
    <source>
        <dbReference type="Proteomes" id="UP000246376"/>
    </source>
</evidence>
<evidence type="ECO:0000256" key="12">
    <source>
        <dbReference type="ARBA" id="ARBA00030659"/>
    </source>
</evidence>
<dbReference type="GO" id="GO:0042609">
    <property type="term" value="F:CD4 receptor binding"/>
    <property type="evidence" value="ECO:0007669"/>
    <property type="project" value="InterPro"/>
</dbReference>
<feature type="transmembrane region" description="Helical" evidence="14">
    <location>
        <begin position="6"/>
        <end position="26"/>
    </location>
</feature>
<dbReference type="GO" id="GO:0032801">
    <property type="term" value="P:receptor catabolic process"/>
    <property type="evidence" value="ECO:0007669"/>
    <property type="project" value="InterPro"/>
</dbReference>
<dbReference type="SUPFAM" id="SSF57647">
    <property type="entry name" value="HIV-1 VPU cytoplasmic domain"/>
    <property type="match status" value="1"/>
</dbReference>
<dbReference type="GO" id="GO:0005261">
    <property type="term" value="F:monoatomic cation channel activity"/>
    <property type="evidence" value="ECO:0007669"/>
    <property type="project" value="InterPro"/>
</dbReference>
<comment type="similarity">
    <text evidence="14">Belongs to the HIV-1 VPU protein family.</text>
</comment>
<keyword evidence="10 14" id="KW-0472">Membrane</keyword>
<evidence type="ECO:0000256" key="5">
    <source>
        <dbReference type="ARBA" id="ARBA00022581"/>
    </source>
</evidence>
<evidence type="ECO:0000256" key="10">
    <source>
        <dbReference type="ARBA" id="ARBA00023136"/>
    </source>
</evidence>
<keyword evidence="14" id="KW-1133">Transmembrane helix</keyword>
<evidence type="ECO:0000256" key="4">
    <source>
        <dbReference type="ARBA" id="ARBA00022553"/>
    </source>
</evidence>
<organismHost>
    <name type="scientific">Pan troglodytes</name>
    <name type="common">Chimpanzee</name>
    <dbReference type="NCBI Taxonomy" id="9598"/>
</organismHost>
<name>Q9YL64_SIV</name>
<dbReference type="Gene3D" id="1.10.195.10">
    <property type="entry name" value="HIV-1 VPU cytoplasmic domain"/>
    <property type="match status" value="1"/>
</dbReference>
<evidence type="ECO:0000256" key="3">
    <source>
        <dbReference type="ARBA" id="ARBA00022448"/>
    </source>
</evidence>
<evidence type="ECO:0000256" key="7">
    <source>
        <dbReference type="ARBA" id="ARBA00022703"/>
    </source>
</evidence>
<keyword evidence="11 14" id="KW-0407">Ion channel</keyword>
<keyword evidence="3 14" id="KW-0813">Transport</keyword>
<keyword evidence="7 14" id="KW-0053">Apoptosis</keyword>
<keyword evidence="5 14" id="KW-0945">Host-virus interaction</keyword>
<dbReference type="Proteomes" id="UP000246376">
    <property type="component" value="Segment"/>
</dbReference>
<comment type="subcellular location">
    <subcellularLocation>
        <location evidence="1 14">Host membrane</location>
        <topology evidence="1 14">Single-pass type I membrane protein</topology>
    </subcellularLocation>
</comment>
<keyword evidence="6 14" id="KW-0812">Transmembrane</keyword>
<evidence type="ECO:0000256" key="2">
    <source>
        <dbReference type="ARBA" id="ARBA00018094"/>
    </source>
</evidence>
<dbReference type="GO" id="GO:0019076">
    <property type="term" value="P:viral release from host cell"/>
    <property type="evidence" value="ECO:0007669"/>
    <property type="project" value="UniProtKB-UniRule"/>
</dbReference>
<comment type="function">
    <text evidence="14">Enhances virion budding, by targeting human CD4 and Tetherin/BST2 to proteasome degradation. Degradation of CD4 prevents any unwanted premature interactions between viral Env and its receptor human CD4 in the endoplasmic reticulum. Degradation of antiretroviral protein Tetherin/BST2 is important for virion budding, as BST2 tethers new viral particles to the host cell membrane. Mechanistically, Vpu bridges either CD4 or BST2 to BTRC, a substrate recognition subunit of the Skp1/Cullin/F-box protein E3 ubiquitin ligase, induces their ubiquitination and subsequent proteasomal degradation. The alteration of the E3 ligase specificity by Vpu seems to interfere with the degradation of host IKBKB, leading to NF-kappa-B down-regulation and subsequent apoptosis. Acts as a viroporin that forms an oligomeric ion channel in membranes. Modulates the host DNA repair mechanisms to promote degradation of nuclear viral cDNA in cells that are already productively infected in order to suppress immune sensing and proviral hyper-integration (superinfection). Manipulates PML-NBs and modulates SUMOylation of host BLM protein thereby enhancing its DNA-end processing activity toward viral unintegrated linear DNA. Also inhibits RAD52-mediated homologous repair of viral cDNA, preventing the generation of dead-end circular forms of single copies of the long terminal repeat and permitting sustained nucleolytic attack.</text>
</comment>
<evidence type="ECO:0000256" key="6">
    <source>
        <dbReference type="ARBA" id="ARBA00022692"/>
    </source>
</evidence>
<evidence type="ECO:0000313" key="15">
    <source>
        <dbReference type="EMBL" id="AAD17912.1"/>
    </source>
</evidence>
<evidence type="ECO:0000256" key="13">
    <source>
        <dbReference type="ARBA" id="ARBA00031215"/>
    </source>
</evidence>
<organism evidence="15 16">
    <name type="scientific">Simian immunodeficiency virus</name>
    <name type="common">SIV</name>
    <dbReference type="NCBI Taxonomy" id="11723"/>
    <lineage>
        <taxon>Viruses</taxon>
        <taxon>Riboviria</taxon>
        <taxon>Pararnavirae</taxon>
        <taxon>Artverviricota</taxon>
        <taxon>Revtraviricetes</taxon>
        <taxon>Ortervirales</taxon>
        <taxon>Retroviridae</taxon>
        <taxon>Orthoretrovirinae</taxon>
        <taxon>Lentivirus</taxon>
        <taxon>Lentivirus simimdef</taxon>
    </lineage>
</organism>
<sequence length="84" mass="9712">MLNWFEIGLIALGIEGILVVIIWGLVARLWRQIKIKENTQQEIQNLLERIRIREEDSGNESDGEEEETLAKLLSSLELDNPRIV</sequence>
<reference evidence="15 16" key="1">
    <citation type="journal article" date="1999" name="Nature">
        <title>Origin of HIV-1 in the chimpanzee Pan troglodytes troglodytes.</title>
        <authorList>
            <person name="Gao F."/>
            <person name="Bailes E."/>
            <person name="Robertson D.L."/>
            <person name="Chen Y."/>
            <person name="Rodenburg C.M."/>
            <person name="Michael S.F."/>
            <person name="Cummins L.B."/>
            <person name="Arthur L.O."/>
            <person name="Peeters M."/>
            <person name="Shaw G.M."/>
            <person name="Sharp P.M."/>
            <person name="Hahn B.H."/>
        </authorList>
    </citation>
    <scope>NUCLEOTIDE SEQUENCE [LARGE SCALE GENOMIC DNA]</scope>
    <source>
        <strain evidence="15 16">US</strain>
    </source>
</reference>
<protein>
    <recommendedName>
        <fullName evidence="2 14">Protein Vpu</fullName>
    </recommendedName>
    <alternativeName>
        <fullName evidence="13 14">U ORF protein</fullName>
    </alternativeName>
    <alternativeName>
        <fullName evidence="12 14">Viral protein U</fullName>
    </alternativeName>
</protein>
<dbReference type="InterPro" id="IPR008187">
    <property type="entry name" value="Vpu"/>
</dbReference>
<accession>Q9YL64</accession>
<proteinExistence type="inferred from homology"/>
<organismHost>
    <name type="scientific">Cercopithecidae</name>
    <name type="common">Old World monkeys</name>
    <dbReference type="NCBI Taxonomy" id="9527"/>
</organismHost>
<dbReference type="EMBL" id="AF103818">
    <property type="protein sequence ID" value="AAD17912.1"/>
    <property type="molecule type" value="Genomic_DNA"/>
</dbReference>
<evidence type="ECO:0000256" key="1">
    <source>
        <dbReference type="ARBA" id="ARBA00004313"/>
    </source>
</evidence>
<gene>
    <name evidence="14 15" type="primary">vpu</name>
</gene>